<feature type="chain" id="PRO_5001535988" description="TATA-box binding" evidence="1">
    <location>
        <begin position="21"/>
        <end position="239"/>
    </location>
</feature>
<evidence type="ECO:0000256" key="1">
    <source>
        <dbReference type="SAM" id="SignalP"/>
    </source>
</evidence>
<dbReference type="OrthoDB" id="2962597at2"/>
<keyword evidence="3" id="KW-1185">Reference proteome</keyword>
<dbReference type="AlphaFoldDB" id="A0A024Q7V7"/>
<name>A0A024Q7V7_9BACI</name>
<protein>
    <recommendedName>
        <fullName evidence="4">TATA-box binding</fullName>
    </recommendedName>
</protein>
<dbReference type="Pfam" id="PF08680">
    <property type="entry name" value="DUF1779"/>
    <property type="match status" value="1"/>
</dbReference>
<feature type="signal peptide" evidence="1">
    <location>
        <begin position="1"/>
        <end position="20"/>
    </location>
</feature>
<comment type="caution">
    <text evidence="2">The sequence shown here is derived from an EMBL/GenBank/DDBJ whole genome shotgun (WGS) entry which is preliminary data.</text>
</comment>
<dbReference type="InterPro" id="IPR036209">
    <property type="entry name" value="YwmB-like_sf"/>
</dbReference>
<dbReference type="EMBL" id="CCDP010000001">
    <property type="protein sequence ID" value="CDQ38310.1"/>
    <property type="molecule type" value="Genomic_DNA"/>
</dbReference>
<dbReference type="SUPFAM" id="SSF143842">
    <property type="entry name" value="YwmB-like"/>
    <property type="match status" value="1"/>
</dbReference>
<dbReference type="eggNOG" id="ENOG5031TXF">
    <property type="taxonomic scope" value="Bacteria"/>
</dbReference>
<gene>
    <name evidence="2" type="ORF">BN990_00579</name>
</gene>
<evidence type="ECO:0008006" key="4">
    <source>
        <dbReference type="Google" id="ProtNLM"/>
    </source>
</evidence>
<reference evidence="2 3" key="1">
    <citation type="submission" date="2014-03" db="EMBL/GenBank/DDBJ databases">
        <authorList>
            <person name="Urmite Genomes U."/>
        </authorList>
    </citation>
    <scope>NUCLEOTIDE SEQUENCE [LARGE SCALE GENOMIC DNA]</scope>
    <source>
        <strain evidence="2 3">Vm-5</strain>
    </source>
</reference>
<dbReference type="Gene3D" id="3.30.360.40">
    <property type="entry name" value="YwmB-like"/>
    <property type="match status" value="1"/>
</dbReference>
<dbReference type="STRING" id="1462526.BN990_00579"/>
<keyword evidence="1" id="KW-0732">Signal</keyword>
<evidence type="ECO:0000313" key="2">
    <source>
        <dbReference type="EMBL" id="CDQ38310.1"/>
    </source>
</evidence>
<dbReference type="RefSeq" id="WP_021289816.1">
    <property type="nucleotide sequence ID" value="NZ_BNER01000001.1"/>
</dbReference>
<dbReference type="InterPro" id="IPR014794">
    <property type="entry name" value="DUF1779"/>
</dbReference>
<reference evidence="3" key="2">
    <citation type="submission" date="2014-05" db="EMBL/GenBank/DDBJ databases">
        <title>Draft genome sequence of Virgibacillus massiliensis Vm-5.</title>
        <authorList>
            <person name="Khelaifia S."/>
            <person name="Croce O."/>
            <person name="Lagier J.C."/>
            <person name="Raoult D."/>
        </authorList>
    </citation>
    <scope>NUCLEOTIDE SEQUENCE [LARGE SCALE GENOMIC DNA]</scope>
    <source>
        <strain evidence="3">Vm-5</strain>
    </source>
</reference>
<dbReference type="Gene3D" id="3.30.2030.10">
    <property type="entry name" value="YwmB-like"/>
    <property type="match status" value="1"/>
</dbReference>
<organism evidence="2 3">
    <name type="scientific">Virgibacillus massiliensis</name>
    <dbReference type="NCBI Taxonomy" id="1462526"/>
    <lineage>
        <taxon>Bacteria</taxon>
        <taxon>Bacillati</taxon>
        <taxon>Bacillota</taxon>
        <taxon>Bacilli</taxon>
        <taxon>Bacillales</taxon>
        <taxon>Bacillaceae</taxon>
        <taxon>Virgibacillus</taxon>
    </lineage>
</organism>
<proteinExistence type="predicted"/>
<evidence type="ECO:0000313" key="3">
    <source>
        <dbReference type="Proteomes" id="UP000028875"/>
    </source>
</evidence>
<accession>A0A024Q7V7</accession>
<sequence precursor="true">MKKSIILCILLMFLANNVMAKDVEFKQDQLTDIANFITTQQLEVQQWQTTMKESISRKRSEQLVDDLEGHFNKLVTEDEKKLKYSFQDTRFSDQFNVLYNVIVPKQKQYEPEIVVVIKGSIWSQEIEEFYKNTVTTIENLYFSDSMKKFACLTTAGNDIISGDYFLSTLTEHFKVQQTKTQFDTVKKSTHKKIIYGYTPLWAHKISVNNFPMNLQVAVTDNGSDYPTYTIGTPILINEY</sequence>
<dbReference type="Proteomes" id="UP000028875">
    <property type="component" value="Unassembled WGS sequence"/>
</dbReference>